<dbReference type="OrthoDB" id="5590282at2759"/>
<evidence type="ECO:0000259" key="8">
    <source>
        <dbReference type="SMART" id="SM01332"/>
    </source>
</evidence>
<dbReference type="Proteomes" id="UP000594262">
    <property type="component" value="Unplaced"/>
</dbReference>
<accession>A0A7M5WLB7</accession>
<dbReference type="InterPro" id="IPR036915">
    <property type="entry name" value="Cyclin-like_sf"/>
</dbReference>
<dbReference type="Pfam" id="PF00134">
    <property type="entry name" value="Cyclin_N"/>
    <property type="match status" value="1"/>
</dbReference>
<keyword evidence="4" id="KW-0131">Cell cycle</keyword>
<feature type="region of interest" description="Disordered" evidence="6">
    <location>
        <begin position="36"/>
        <end position="55"/>
    </location>
</feature>
<keyword evidence="10" id="KW-1185">Reference proteome</keyword>
<dbReference type="SMART" id="SM01332">
    <property type="entry name" value="Cyclin_C"/>
    <property type="match status" value="1"/>
</dbReference>
<dbReference type="InterPro" id="IPR006671">
    <property type="entry name" value="Cyclin_N"/>
</dbReference>
<evidence type="ECO:0008006" key="11">
    <source>
        <dbReference type="Google" id="ProtNLM"/>
    </source>
</evidence>
<keyword evidence="3 5" id="KW-0195">Cyclin</keyword>
<organism evidence="9 10">
    <name type="scientific">Clytia hemisphaerica</name>
    <dbReference type="NCBI Taxonomy" id="252671"/>
    <lineage>
        <taxon>Eukaryota</taxon>
        <taxon>Metazoa</taxon>
        <taxon>Cnidaria</taxon>
        <taxon>Hydrozoa</taxon>
        <taxon>Hydroidolina</taxon>
        <taxon>Leptothecata</taxon>
        <taxon>Obeliida</taxon>
        <taxon>Clytiidae</taxon>
        <taxon>Clytia</taxon>
    </lineage>
</organism>
<sequence length="478" mass="53803">MSAPTRSQRLAAKRAMKASQLANQENVGVPSVNLKKVKGRSGKRSVSEMSPAKAPVTRKRTAFGDITNAIHAHAERISMGKKKAPVGPSKKTTRPMTRNSSQTKIDLKKPVVGGNAIVRNRFGKLKEDEVAIHEAVLSSDLISSSNENQNEAMTSFSSETMSMLEGSFNDSLTASGKRKPRPVPRIPMEILKDSPVPETSAADTTLPDGVKPYDLDEDPNSVSEYADSIFRNMKKRELKFAVQNYLIQEGSETTGAMRAILVDWLVEVQENFELYHETLYLAVKITDFYLQHNPTPKELLQLVGATALLLSCKIEERSPPPLDDFQFICDDAYTHKQFVDMELKVLTAIDFELNIPVPYRFLRRFARVTGMSMQILTLSRYLLELSLHESKFVAERPSKVAAACLCLSLKLKKEHSWNVNFSYHTGYEERELEKLVRDLNKMMTDAPKNKLQTVRTKYSHTIFYEVAKTEPLPASELQ</sequence>
<dbReference type="GO" id="GO:0016538">
    <property type="term" value="F:cyclin-dependent protein serine/threonine kinase regulator activity"/>
    <property type="evidence" value="ECO:0007669"/>
    <property type="project" value="InterPro"/>
</dbReference>
<dbReference type="FunFam" id="1.10.472.10:FF:000005">
    <property type="entry name" value="G2/mitotic-specific cyclin B"/>
    <property type="match status" value="1"/>
</dbReference>
<dbReference type="PIRSF" id="PIRSF001771">
    <property type="entry name" value="Cyclin_A_B_D_E"/>
    <property type="match status" value="1"/>
</dbReference>
<dbReference type="GO" id="GO:0044772">
    <property type="term" value="P:mitotic cell cycle phase transition"/>
    <property type="evidence" value="ECO:0007669"/>
    <property type="project" value="InterPro"/>
</dbReference>
<dbReference type="Gene3D" id="1.10.472.10">
    <property type="entry name" value="Cyclin-like"/>
    <property type="match status" value="2"/>
</dbReference>
<dbReference type="InterPro" id="IPR004367">
    <property type="entry name" value="Cyclin_C-dom"/>
</dbReference>
<evidence type="ECO:0000256" key="5">
    <source>
        <dbReference type="RuleBase" id="RU000383"/>
    </source>
</evidence>
<dbReference type="GO" id="GO:0051301">
    <property type="term" value="P:cell division"/>
    <property type="evidence" value="ECO:0007669"/>
    <property type="project" value="UniProtKB-KW"/>
</dbReference>
<dbReference type="AlphaFoldDB" id="A0A7M5WLB7"/>
<feature type="domain" description="Cyclin C-terminal" evidence="8">
    <location>
        <begin position="356"/>
        <end position="472"/>
    </location>
</feature>
<dbReference type="SUPFAM" id="SSF47954">
    <property type="entry name" value="Cyclin-like"/>
    <property type="match status" value="2"/>
</dbReference>
<evidence type="ECO:0000313" key="10">
    <source>
        <dbReference type="Proteomes" id="UP000594262"/>
    </source>
</evidence>
<evidence type="ECO:0000256" key="2">
    <source>
        <dbReference type="ARBA" id="ARBA00022618"/>
    </source>
</evidence>
<evidence type="ECO:0000313" key="9">
    <source>
        <dbReference type="EnsemblMetazoa" id="CLYHEMP009163.1"/>
    </source>
</evidence>
<evidence type="ECO:0000259" key="7">
    <source>
        <dbReference type="SMART" id="SM00385"/>
    </source>
</evidence>
<comment type="similarity">
    <text evidence="1">Belongs to the cyclin family. Cyclin AB subfamily.</text>
</comment>
<dbReference type="InterPro" id="IPR039361">
    <property type="entry name" value="Cyclin"/>
</dbReference>
<evidence type="ECO:0000256" key="1">
    <source>
        <dbReference type="ARBA" id="ARBA00006955"/>
    </source>
</evidence>
<feature type="region of interest" description="Disordered" evidence="6">
    <location>
        <begin position="169"/>
        <end position="218"/>
    </location>
</feature>
<keyword evidence="2" id="KW-0132">Cell division</keyword>
<dbReference type="EnsemblMetazoa" id="CLYHEMT009163.1">
    <property type="protein sequence ID" value="CLYHEMP009163.1"/>
    <property type="gene ID" value="CLYHEMG009163"/>
</dbReference>
<dbReference type="PANTHER" id="PTHR10177">
    <property type="entry name" value="CYCLINS"/>
    <property type="match status" value="1"/>
</dbReference>
<dbReference type="Pfam" id="PF02984">
    <property type="entry name" value="Cyclin_C"/>
    <property type="match status" value="1"/>
</dbReference>
<dbReference type="InterPro" id="IPR013763">
    <property type="entry name" value="Cyclin-like_dom"/>
</dbReference>
<dbReference type="SMART" id="SM00385">
    <property type="entry name" value="CYCLIN"/>
    <property type="match status" value="2"/>
</dbReference>
<proteinExistence type="inferred from homology"/>
<protein>
    <recommendedName>
        <fullName evidence="11">G2/mitotic-specific cyclin-B3</fullName>
    </recommendedName>
</protein>
<reference evidence="9" key="1">
    <citation type="submission" date="2021-01" db="UniProtKB">
        <authorList>
            <consortium name="EnsemblMetazoa"/>
        </authorList>
    </citation>
    <scope>IDENTIFICATION</scope>
</reference>
<dbReference type="InterPro" id="IPR046965">
    <property type="entry name" value="Cyclin_A/B-like"/>
</dbReference>
<name>A0A7M5WLB7_9CNID</name>
<feature type="region of interest" description="Disordered" evidence="6">
    <location>
        <begin position="77"/>
        <end position="102"/>
    </location>
</feature>
<feature type="domain" description="Cyclin-like" evidence="7">
    <location>
        <begin position="360"/>
        <end position="441"/>
    </location>
</feature>
<evidence type="ECO:0000256" key="6">
    <source>
        <dbReference type="SAM" id="MobiDB-lite"/>
    </source>
</evidence>
<feature type="domain" description="Cyclin-like" evidence="7">
    <location>
        <begin position="263"/>
        <end position="347"/>
    </location>
</feature>
<evidence type="ECO:0000256" key="3">
    <source>
        <dbReference type="ARBA" id="ARBA00023127"/>
    </source>
</evidence>
<evidence type="ECO:0000256" key="4">
    <source>
        <dbReference type="ARBA" id="ARBA00023306"/>
    </source>
</evidence>